<keyword evidence="1" id="KW-1133">Transmembrane helix</keyword>
<keyword evidence="4" id="KW-1185">Reference proteome</keyword>
<protein>
    <submittedName>
        <fullName evidence="3">Uncharacterized protein</fullName>
    </submittedName>
</protein>
<reference evidence="3" key="1">
    <citation type="submission" date="2021-02" db="EMBL/GenBank/DDBJ databases">
        <authorList>
            <person name="Steward A R."/>
        </authorList>
    </citation>
    <scope>NUCLEOTIDE SEQUENCE</scope>
</reference>
<proteinExistence type="predicted"/>
<comment type="caution">
    <text evidence="3">The sequence shown here is derived from an EMBL/GenBank/DDBJ whole genome shotgun (WGS) entry which is preliminary data.</text>
</comment>
<feature type="chain" id="PRO_5033032125" evidence="2">
    <location>
        <begin position="18"/>
        <end position="124"/>
    </location>
</feature>
<dbReference type="Proteomes" id="UP000663880">
    <property type="component" value="Unassembled WGS sequence"/>
</dbReference>
<dbReference type="EMBL" id="CAJOBZ010000020">
    <property type="protein sequence ID" value="CAF4861665.1"/>
    <property type="molecule type" value="Genomic_DNA"/>
</dbReference>
<feature type="signal peptide" evidence="2">
    <location>
        <begin position="1"/>
        <end position="17"/>
    </location>
</feature>
<evidence type="ECO:0000313" key="3">
    <source>
        <dbReference type="EMBL" id="CAF4861665.1"/>
    </source>
</evidence>
<organism evidence="3 4">
    <name type="scientific">Pieris macdunnoughi</name>
    <dbReference type="NCBI Taxonomy" id="345717"/>
    <lineage>
        <taxon>Eukaryota</taxon>
        <taxon>Metazoa</taxon>
        <taxon>Ecdysozoa</taxon>
        <taxon>Arthropoda</taxon>
        <taxon>Hexapoda</taxon>
        <taxon>Insecta</taxon>
        <taxon>Pterygota</taxon>
        <taxon>Neoptera</taxon>
        <taxon>Endopterygota</taxon>
        <taxon>Lepidoptera</taxon>
        <taxon>Glossata</taxon>
        <taxon>Ditrysia</taxon>
        <taxon>Papilionoidea</taxon>
        <taxon>Pieridae</taxon>
        <taxon>Pierinae</taxon>
        <taxon>Pieris</taxon>
    </lineage>
</organism>
<dbReference type="AlphaFoldDB" id="A0A821SU74"/>
<name>A0A821SU74_9NEOP</name>
<dbReference type="PROSITE" id="PS51257">
    <property type="entry name" value="PROKAR_LIPOPROTEIN"/>
    <property type="match status" value="1"/>
</dbReference>
<evidence type="ECO:0000256" key="2">
    <source>
        <dbReference type="SAM" id="SignalP"/>
    </source>
</evidence>
<feature type="transmembrane region" description="Helical" evidence="1">
    <location>
        <begin position="33"/>
        <end position="62"/>
    </location>
</feature>
<sequence length="124" mass="13895">MLKVGFFILLIVGSCYCLEDLIEDARAMKKGSAKLIGMILLFILSKVAIFKAVSVFVMMAFFQKLFTIAGVFLKHYMKRPAPVYGGPNYDTVGYSYGAPEEQLKEGYFGSDMTSSFDWLLTKSK</sequence>
<evidence type="ECO:0000256" key="1">
    <source>
        <dbReference type="SAM" id="Phobius"/>
    </source>
</evidence>
<gene>
    <name evidence="3" type="ORF">PMACD_LOCUS7961</name>
</gene>
<dbReference type="OrthoDB" id="7366055at2759"/>
<keyword evidence="1" id="KW-0472">Membrane</keyword>
<keyword evidence="2" id="KW-0732">Signal</keyword>
<evidence type="ECO:0000313" key="4">
    <source>
        <dbReference type="Proteomes" id="UP000663880"/>
    </source>
</evidence>
<accession>A0A821SU74</accession>
<keyword evidence="1" id="KW-0812">Transmembrane</keyword>